<reference evidence="2 3" key="1">
    <citation type="journal article" date="2019" name="Nat. Ecol. Evol.">
        <title>Megaphylogeny resolves global patterns of mushroom evolution.</title>
        <authorList>
            <person name="Varga T."/>
            <person name="Krizsan K."/>
            <person name="Foldi C."/>
            <person name="Dima B."/>
            <person name="Sanchez-Garcia M."/>
            <person name="Sanchez-Ramirez S."/>
            <person name="Szollosi G.J."/>
            <person name="Szarkandi J.G."/>
            <person name="Papp V."/>
            <person name="Albert L."/>
            <person name="Andreopoulos W."/>
            <person name="Angelini C."/>
            <person name="Antonin V."/>
            <person name="Barry K.W."/>
            <person name="Bougher N.L."/>
            <person name="Buchanan P."/>
            <person name="Buyck B."/>
            <person name="Bense V."/>
            <person name="Catcheside P."/>
            <person name="Chovatia M."/>
            <person name="Cooper J."/>
            <person name="Damon W."/>
            <person name="Desjardin D."/>
            <person name="Finy P."/>
            <person name="Geml J."/>
            <person name="Haridas S."/>
            <person name="Hughes K."/>
            <person name="Justo A."/>
            <person name="Karasinski D."/>
            <person name="Kautmanova I."/>
            <person name="Kiss B."/>
            <person name="Kocsube S."/>
            <person name="Kotiranta H."/>
            <person name="LaButti K.M."/>
            <person name="Lechner B.E."/>
            <person name="Liimatainen K."/>
            <person name="Lipzen A."/>
            <person name="Lukacs Z."/>
            <person name="Mihaltcheva S."/>
            <person name="Morgado L.N."/>
            <person name="Niskanen T."/>
            <person name="Noordeloos M.E."/>
            <person name="Ohm R.A."/>
            <person name="Ortiz-Santana B."/>
            <person name="Ovrebo C."/>
            <person name="Racz N."/>
            <person name="Riley R."/>
            <person name="Savchenko A."/>
            <person name="Shiryaev A."/>
            <person name="Soop K."/>
            <person name="Spirin V."/>
            <person name="Szebenyi C."/>
            <person name="Tomsovsky M."/>
            <person name="Tulloss R.E."/>
            <person name="Uehling J."/>
            <person name="Grigoriev I.V."/>
            <person name="Vagvolgyi C."/>
            <person name="Papp T."/>
            <person name="Martin F.M."/>
            <person name="Miettinen O."/>
            <person name="Hibbett D.S."/>
            <person name="Nagy L.G."/>
        </authorList>
    </citation>
    <scope>NUCLEOTIDE SEQUENCE [LARGE SCALE GENOMIC DNA]</scope>
    <source>
        <strain evidence="2 3">OMC1185</strain>
    </source>
</reference>
<dbReference type="EMBL" id="ML213516">
    <property type="protein sequence ID" value="TFK49366.1"/>
    <property type="molecule type" value="Genomic_DNA"/>
</dbReference>
<evidence type="ECO:0000313" key="2">
    <source>
        <dbReference type="EMBL" id="TFK49366.1"/>
    </source>
</evidence>
<evidence type="ECO:0008006" key="4">
    <source>
        <dbReference type="Google" id="ProtNLM"/>
    </source>
</evidence>
<sequence length="259" mass="28920">MNLRGILPFTPLIPLPLTSLAVGVGRVRLHSPVQPGWSWYHWDDPRSGSQSIGLTSLPSPTQTHPVYSAPEGRLVLRYIRLQLGSSNTRASLIIRICLQADRSVHGNESYENKQFNGNPGWLRVCGVPSPGFAAVAWDTVNTVSMAQDPSFKGSSTDCSGFWYSDYCGSRLWRAARQRYEFTGAVAHLHTMGATQYWILSGSSSATVDLRLRTGCRFAMSVLRMEGAVTDEVGKMIWHRDVAQWYSFFTNRQCGIDWDI</sequence>
<keyword evidence="1" id="KW-0732">Signal</keyword>
<evidence type="ECO:0000256" key="1">
    <source>
        <dbReference type="SAM" id="SignalP"/>
    </source>
</evidence>
<accession>A0A5C3MYV0</accession>
<gene>
    <name evidence="2" type="ORF">OE88DRAFT_1646404</name>
</gene>
<dbReference type="Proteomes" id="UP000305948">
    <property type="component" value="Unassembled WGS sequence"/>
</dbReference>
<evidence type="ECO:0000313" key="3">
    <source>
        <dbReference type="Proteomes" id="UP000305948"/>
    </source>
</evidence>
<feature type="chain" id="PRO_5023093810" description="Fibrinogen C-terminal domain-containing protein" evidence="1">
    <location>
        <begin position="22"/>
        <end position="259"/>
    </location>
</feature>
<keyword evidence="3" id="KW-1185">Reference proteome</keyword>
<protein>
    <recommendedName>
        <fullName evidence="4">Fibrinogen C-terminal domain-containing protein</fullName>
    </recommendedName>
</protein>
<feature type="signal peptide" evidence="1">
    <location>
        <begin position="1"/>
        <end position="21"/>
    </location>
</feature>
<name>A0A5C3MYV0_9AGAM</name>
<dbReference type="AlphaFoldDB" id="A0A5C3MYV0"/>
<proteinExistence type="predicted"/>
<organism evidence="2 3">
    <name type="scientific">Heliocybe sulcata</name>
    <dbReference type="NCBI Taxonomy" id="5364"/>
    <lineage>
        <taxon>Eukaryota</taxon>
        <taxon>Fungi</taxon>
        <taxon>Dikarya</taxon>
        <taxon>Basidiomycota</taxon>
        <taxon>Agaricomycotina</taxon>
        <taxon>Agaricomycetes</taxon>
        <taxon>Gloeophyllales</taxon>
        <taxon>Gloeophyllaceae</taxon>
        <taxon>Heliocybe</taxon>
    </lineage>
</organism>